<dbReference type="Proteomes" id="UP000784919">
    <property type="component" value="Unassembled WGS sequence"/>
</dbReference>
<name>A0A9P7MPS3_9HYPO</name>
<dbReference type="EMBL" id="SRPS01000207">
    <property type="protein sequence ID" value="KAG5962923.1"/>
    <property type="molecule type" value="Genomic_DNA"/>
</dbReference>
<organism evidence="1 2">
    <name type="scientific">Claviceps arundinis</name>
    <dbReference type="NCBI Taxonomy" id="1623583"/>
    <lineage>
        <taxon>Eukaryota</taxon>
        <taxon>Fungi</taxon>
        <taxon>Dikarya</taxon>
        <taxon>Ascomycota</taxon>
        <taxon>Pezizomycotina</taxon>
        <taxon>Sordariomycetes</taxon>
        <taxon>Hypocreomycetidae</taxon>
        <taxon>Hypocreales</taxon>
        <taxon>Clavicipitaceae</taxon>
        <taxon>Claviceps</taxon>
    </lineage>
</organism>
<comment type="caution">
    <text evidence="1">The sequence shown here is derived from an EMBL/GenBank/DDBJ whole genome shotgun (WGS) entry which is preliminary data.</text>
</comment>
<evidence type="ECO:0000313" key="1">
    <source>
        <dbReference type="EMBL" id="KAG5962923.1"/>
    </source>
</evidence>
<evidence type="ECO:0000313" key="2">
    <source>
        <dbReference type="Proteomes" id="UP000784919"/>
    </source>
</evidence>
<proteinExistence type="predicted"/>
<sequence length="59" mass="6663">MDHGLWIDAIQQSPTAGYIDPFYLMAESMRVRESADLDNLSPADVYISPHNIPITEMPE</sequence>
<protein>
    <submittedName>
        <fullName evidence="1">Uncharacterized protein</fullName>
    </submittedName>
</protein>
<dbReference type="OrthoDB" id="10406794at2759"/>
<accession>A0A9P7MPS3</accession>
<dbReference type="AlphaFoldDB" id="A0A9P7MPS3"/>
<reference evidence="1" key="1">
    <citation type="journal article" date="2020" name="bioRxiv">
        <title>Whole genome comparisons of ergot fungi reveals the divergence and evolution of species within the genus Claviceps are the result of varying mechanisms driving genome evolution and host range expansion.</title>
        <authorList>
            <person name="Wyka S.A."/>
            <person name="Mondo S.J."/>
            <person name="Liu M."/>
            <person name="Dettman J."/>
            <person name="Nalam V."/>
            <person name="Broders K.D."/>
        </authorList>
    </citation>
    <scope>NUCLEOTIDE SEQUENCE</scope>
    <source>
        <strain evidence="1">CCC 1102</strain>
    </source>
</reference>
<gene>
    <name evidence="1" type="ORF">E4U56_003111</name>
</gene>